<gene>
    <name evidence="2" type="ORF">CSSPJE1EN2_LOCUS19122</name>
</gene>
<feature type="region of interest" description="Disordered" evidence="1">
    <location>
        <begin position="1"/>
        <end position="74"/>
    </location>
</feature>
<keyword evidence="3" id="KW-1185">Reference proteome</keyword>
<evidence type="ECO:0000313" key="2">
    <source>
        <dbReference type="EMBL" id="CAK9877080.1"/>
    </source>
</evidence>
<proteinExistence type="predicted"/>
<sequence>MSAMTYVGRRTNVGRKSDESRNYDDVSNDAGQSAEDWTKVQRNLDEVRRKKKEPADDVTAHAELRGDGGAVRPT</sequence>
<evidence type="ECO:0000313" key="3">
    <source>
        <dbReference type="Proteomes" id="UP001497522"/>
    </source>
</evidence>
<reference evidence="2" key="1">
    <citation type="submission" date="2024-03" db="EMBL/GenBank/DDBJ databases">
        <authorList>
            <consortium name="ELIXIR-Norway"/>
            <consortium name="Elixir Norway"/>
        </authorList>
    </citation>
    <scope>NUCLEOTIDE SEQUENCE</scope>
</reference>
<name>A0ABP1BMR3_9BRYO</name>
<dbReference type="EMBL" id="OZ023706">
    <property type="protein sequence ID" value="CAK9877080.1"/>
    <property type="molecule type" value="Genomic_DNA"/>
</dbReference>
<feature type="compositionally biased region" description="Basic and acidic residues" evidence="1">
    <location>
        <begin position="15"/>
        <end position="24"/>
    </location>
</feature>
<evidence type="ECO:0000256" key="1">
    <source>
        <dbReference type="SAM" id="MobiDB-lite"/>
    </source>
</evidence>
<accession>A0ABP1BMR3</accession>
<dbReference type="Proteomes" id="UP001497522">
    <property type="component" value="Chromosome 5"/>
</dbReference>
<organism evidence="2 3">
    <name type="scientific">Sphagnum jensenii</name>
    <dbReference type="NCBI Taxonomy" id="128206"/>
    <lineage>
        <taxon>Eukaryota</taxon>
        <taxon>Viridiplantae</taxon>
        <taxon>Streptophyta</taxon>
        <taxon>Embryophyta</taxon>
        <taxon>Bryophyta</taxon>
        <taxon>Sphagnophytina</taxon>
        <taxon>Sphagnopsida</taxon>
        <taxon>Sphagnales</taxon>
        <taxon>Sphagnaceae</taxon>
        <taxon>Sphagnum</taxon>
    </lineage>
</organism>
<protein>
    <submittedName>
        <fullName evidence="2">Uncharacterized protein</fullName>
    </submittedName>
</protein>
<feature type="compositionally biased region" description="Basic and acidic residues" evidence="1">
    <location>
        <begin position="36"/>
        <end position="66"/>
    </location>
</feature>